<keyword evidence="1" id="KW-0418">Kinase</keyword>
<reference evidence="1 2" key="1">
    <citation type="submission" date="2018-01" db="EMBL/GenBank/DDBJ databases">
        <title>Genomic Encyclopedia of Archaeal and Bacterial Type Strains, Phase II (KMG-II): from individual species to whole genera.</title>
        <authorList>
            <person name="Goeker M."/>
        </authorList>
    </citation>
    <scope>NUCLEOTIDE SEQUENCE [LARGE SCALE GENOMIC DNA]</scope>
    <source>
        <strain evidence="1 2">DSM 17023</strain>
    </source>
</reference>
<dbReference type="GO" id="GO:0016301">
    <property type="term" value="F:kinase activity"/>
    <property type="evidence" value="ECO:0007669"/>
    <property type="project" value="UniProtKB-KW"/>
</dbReference>
<sequence>MSRIGVQDIVDALAPARETRLCDPVCLTVGDLVVEIRCVSETLLAELLRYFQHVISAPDEPDLTVHVLGEVELPFTIDYRDWAREPGKTGRKDAICDLAGGRMIFKVRTGIQFLQSPGWAVAFGPTADHPNQVVNFVNTQILNHFQREGWVACHAAAVKTATRGLGISGLSGGGKSTTMLRLMEIAGTQYVTNDRLLVRNKDSRTDALGIPKLPRINPGTIVSNARLAGILDEEREEELRNMEPDELWHVEEKYDLFIEDIYGPGRIAHEAGLTDFWVLNWSRDSDEPTNVKKADLKDRADLLSAIMKSPGPFYQLPDGSFWSDRSPMDTTAYLEALAGIQVWEVTGQIDFDALFDEGAHLLGSSS</sequence>
<dbReference type="SUPFAM" id="SSF53795">
    <property type="entry name" value="PEP carboxykinase-like"/>
    <property type="match status" value="1"/>
</dbReference>
<accession>A0A2S3UKW9</accession>
<dbReference type="Gene3D" id="3.40.50.300">
    <property type="entry name" value="P-loop containing nucleotide triphosphate hydrolases"/>
    <property type="match status" value="1"/>
</dbReference>
<name>A0A2S3UKW9_9HYPH</name>
<evidence type="ECO:0000313" key="2">
    <source>
        <dbReference type="Proteomes" id="UP000236959"/>
    </source>
</evidence>
<dbReference type="InterPro" id="IPR027417">
    <property type="entry name" value="P-loop_NTPase"/>
</dbReference>
<gene>
    <name evidence="1" type="ORF">CLV41_11425</name>
</gene>
<dbReference type="InterPro" id="IPR027597">
    <property type="entry name" value="HprK-rel_B"/>
</dbReference>
<keyword evidence="1" id="KW-0808">Transferase</keyword>
<dbReference type="Proteomes" id="UP000236959">
    <property type="component" value="Unassembled WGS sequence"/>
</dbReference>
<dbReference type="AlphaFoldDB" id="A0A2S3UKW9"/>
<comment type="caution">
    <text evidence="1">The sequence shown here is derived from an EMBL/GenBank/DDBJ whole genome shotgun (WGS) entry which is preliminary data.</text>
</comment>
<dbReference type="OrthoDB" id="5443147at2"/>
<dbReference type="NCBIfam" id="TIGR04355">
    <property type="entry name" value="HprK_rel_B"/>
    <property type="match status" value="1"/>
</dbReference>
<evidence type="ECO:0000313" key="1">
    <source>
        <dbReference type="EMBL" id="POF28354.1"/>
    </source>
</evidence>
<dbReference type="EMBL" id="PPCN01000014">
    <property type="protein sequence ID" value="POF28354.1"/>
    <property type="molecule type" value="Genomic_DNA"/>
</dbReference>
<protein>
    <submittedName>
        <fullName evidence="1">HprK-related kinase B</fullName>
    </submittedName>
</protein>
<organism evidence="1 2">
    <name type="scientific">Roseibium marinum</name>
    <dbReference type="NCBI Taxonomy" id="281252"/>
    <lineage>
        <taxon>Bacteria</taxon>
        <taxon>Pseudomonadati</taxon>
        <taxon>Pseudomonadota</taxon>
        <taxon>Alphaproteobacteria</taxon>
        <taxon>Hyphomicrobiales</taxon>
        <taxon>Stappiaceae</taxon>
        <taxon>Roseibium</taxon>
    </lineage>
</organism>
<dbReference type="RefSeq" id="WP_103224970.1">
    <property type="nucleotide sequence ID" value="NZ_PPCN01000014.1"/>
</dbReference>
<keyword evidence="2" id="KW-1185">Reference proteome</keyword>
<proteinExistence type="predicted"/>